<dbReference type="STRING" id="915059.NH26_06595"/>
<name>A0A1S1Z5C4_FLAPC</name>
<proteinExistence type="predicted"/>
<dbReference type="Pfam" id="PF13441">
    <property type="entry name" value="Gly-zipper_YMGG"/>
    <property type="match status" value="1"/>
</dbReference>
<gene>
    <name evidence="3" type="ORF">NH26_06595</name>
</gene>
<dbReference type="EMBL" id="JRYR02000001">
    <property type="protein sequence ID" value="OHX68470.1"/>
    <property type="molecule type" value="Genomic_DNA"/>
</dbReference>
<accession>A0A1S1Z5C4</accession>
<evidence type="ECO:0000256" key="1">
    <source>
        <dbReference type="SAM" id="MobiDB-lite"/>
    </source>
</evidence>
<dbReference type="InterPro" id="IPR027367">
    <property type="entry name" value="Gly-zipper_YMGG"/>
</dbReference>
<feature type="region of interest" description="Disordered" evidence="1">
    <location>
        <begin position="1"/>
        <end position="29"/>
    </location>
</feature>
<feature type="compositionally biased region" description="Low complexity" evidence="1">
    <location>
        <begin position="8"/>
        <end position="27"/>
    </location>
</feature>
<evidence type="ECO:0000259" key="2">
    <source>
        <dbReference type="Pfam" id="PF13441"/>
    </source>
</evidence>
<protein>
    <recommendedName>
        <fullName evidence="2">YMGG-like Gly-zipper domain-containing protein</fullName>
    </recommendedName>
</protein>
<evidence type="ECO:0000313" key="3">
    <source>
        <dbReference type="EMBL" id="OHX68470.1"/>
    </source>
</evidence>
<keyword evidence="4" id="KW-1185">Reference proteome</keyword>
<evidence type="ECO:0000313" key="4">
    <source>
        <dbReference type="Proteomes" id="UP000179797"/>
    </source>
</evidence>
<dbReference type="AlphaFoldDB" id="A0A1S1Z5C4"/>
<sequence>MDESHNSTNQAQPTQEATTNTPTTPTTSVSKGLGIYIFPSNNQDQATMDADEMACYKWAIEQTGYDPLNPTVVQAKKADTSADGSAVKGAAGGAAAGAAIGAIAGDAGKGAAIGAVAGGLRGRRAKAYGDAVEQKQNNEAAAAQNKEMKDNFVKAFSACMEGKGYTVK</sequence>
<organism evidence="3 4">
    <name type="scientific">Flammeovirga pacifica</name>
    <dbReference type="NCBI Taxonomy" id="915059"/>
    <lineage>
        <taxon>Bacteria</taxon>
        <taxon>Pseudomonadati</taxon>
        <taxon>Bacteroidota</taxon>
        <taxon>Cytophagia</taxon>
        <taxon>Cytophagales</taxon>
        <taxon>Flammeovirgaceae</taxon>
        <taxon>Flammeovirga</taxon>
    </lineage>
</organism>
<comment type="caution">
    <text evidence="3">The sequence shown here is derived from an EMBL/GenBank/DDBJ whole genome shotgun (WGS) entry which is preliminary data.</text>
</comment>
<reference evidence="3 4" key="1">
    <citation type="journal article" date="2012" name="Int. J. Syst. Evol. Microbiol.">
        <title>Flammeovirga pacifica sp. nov., isolated from deep-sea sediment.</title>
        <authorList>
            <person name="Xu H."/>
            <person name="Fu Y."/>
            <person name="Yang N."/>
            <person name="Ding Z."/>
            <person name="Lai Q."/>
            <person name="Zeng R."/>
        </authorList>
    </citation>
    <scope>NUCLEOTIDE SEQUENCE [LARGE SCALE GENOMIC DNA]</scope>
    <source>
        <strain evidence="4">DSM 24597 / LMG 26175 / WPAGA1</strain>
    </source>
</reference>
<dbReference type="Proteomes" id="UP000179797">
    <property type="component" value="Unassembled WGS sequence"/>
</dbReference>
<feature type="domain" description="YMGG-like Gly-zipper" evidence="2">
    <location>
        <begin position="85"/>
        <end position="122"/>
    </location>
</feature>